<dbReference type="Gene3D" id="3.30.160.60">
    <property type="entry name" value="Classic Zinc Finger"/>
    <property type="match status" value="4"/>
</dbReference>
<feature type="domain" description="C2H2-type" evidence="1">
    <location>
        <begin position="247"/>
        <end position="269"/>
    </location>
</feature>
<keyword evidence="3" id="KW-1185">Reference proteome</keyword>
<dbReference type="SMART" id="SM00451">
    <property type="entry name" value="ZnF_U1"/>
    <property type="match status" value="4"/>
</dbReference>
<protein>
    <recommendedName>
        <fullName evidence="1">C2H2-type domain-containing protein</fullName>
    </recommendedName>
</protein>
<evidence type="ECO:0000313" key="2">
    <source>
        <dbReference type="EMBL" id="KAK9753135.1"/>
    </source>
</evidence>
<feature type="domain" description="C2H2-type" evidence="1">
    <location>
        <begin position="326"/>
        <end position="348"/>
    </location>
</feature>
<dbReference type="GO" id="GO:0008270">
    <property type="term" value="F:zinc ion binding"/>
    <property type="evidence" value="ECO:0007669"/>
    <property type="project" value="InterPro"/>
</dbReference>
<dbReference type="InterPro" id="IPR036236">
    <property type="entry name" value="Znf_C2H2_sf"/>
</dbReference>
<comment type="caution">
    <text evidence="2">The sequence shown here is derived from an EMBL/GenBank/DDBJ whole genome shotgun (WGS) entry which is preliminary data.</text>
</comment>
<name>A0AAW1N3S1_POPJA</name>
<dbReference type="Proteomes" id="UP001458880">
    <property type="component" value="Unassembled WGS sequence"/>
</dbReference>
<evidence type="ECO:0000259" key="1">
    <source>
        <dbReference type="PROSITE" id="PS00028"/>
    </source>
</evidence>
<accession>A0AAW1N3S1</accession>
<proteinExistence type="predicted"/>
<dbReference type="Pfam" id="PF12874">
    <property type="entry name" value="zf-met"/>
    <property type="match status" value="3"/>
</dbReference>
<dbReference type="InterPro" id="IPR013087">
    <property type="entry name" value="Znf_C2H2_type"/>
</dbReference>
<dbReference type="InterPro" id="IPR052644">
    <property type="entry name" value="ZMAT3"/>
</dbReference>
<reference evidence="2 3" key="1">
    <citation type="journal article" date="2024" name="BMC Genomics">
        <title>De novo assembly and annotation of Popillia japonica's genome with initial clues to its potential as an invasive pest.</title>
        <authorList>
            <person name="Cucini C."/>
            <person name="Boschi S."/>
            <person name="Funari R."/>
            <person name="Cardaioli E."/>
            <person name="Iannotti N."/>
            <person name="Marturano G."/>
            <person name="Paoli F."/>
            <person name="Bruttini M."/>
            <person name="Carapelli A."/>
            <person name="Frati F."/>
            <person name="Nardi F."/>
        </authorList>
    </citation>
    <scope>NUCLEOTIDE SEQUENCE [LARGE SCALE GENOMIC DNA]</scope>
    <source>
        <strain evidence="2">DMR45628</strain>
    </source>
</reference>
<dbReference type="PROSITE" id="PS00028">
    <property type="entry name" value="ZINC_FINGER_C2H2_1"/>
    <property type="match status" value="3"/>
</dbReference>
<dbReference type="PANTHER" id="PTHR46786:SF1">
    <property type="entry name" value="ZINC FINGER MATRIN-TYPE PROTEIN 3"/>
    <property type="match status" value="1"/>
</dbReference>
<sequence length="378" mass="42741">MSAEKIVGKEFDASFTIPRKKEEIEDVQPTSILANVYTLKTDGRCSGPARNHVATSVVKSDPKPDSSTSALKRSWLDANITRANQCYRDTFKELYDPTLPAELLSLFQPLFCKLCMFQLSGNSMAKLHYQSKNHDKKVRAWLIEYSERTGEPLHKRAAVPRTKRNEEYNPKYYHCDICDLALTGKAHAESHYMGKNHQRAVAGKKAPAGKGYYNDEGKWIRTEKDPTGDNFGAQFAKKKKTITNWKCKVCDVSVTSASQLEVHIKGTKHKKKLKMVGTDCFTNMIEESDELYDPEQVDDEEEEAPTLHVVKDVLSAYRTPSGHYYCKICNLSLNSEFQFTEHLRSKKHGKKSFAAGIVEVEPSATNVVTSSDDIFDHL</sequence>
<dbReference type="GO" id="GO:0003676">
    <property type="term" value="F:nucleic acid binding"/>
    <property type="evidence" value="ECO:0007669"/>
    <property type="project" value="InterPro"/>
</dbReference>
<dbReference type="InterPro" id="IPR003604">
    <property type="entry name" value="Matrin/U1-like-C_Znf_C2H2"/>
</dbReference>
<feature type="domain" description="C2H2-type" evidence="1">
    <location>
        <begin position="175"/>
        <end position="197"/>
    </location>
</feature>
<evidence type="ECO:0000313" key="3">
    <source>
        <dbReference type="Proteomes" id="UP001458880"/>
    </source>
</evidence>
<dbReference type="SUPFAM" id="SSF57667">
    <property type="entry name" value="beta-beta-alpha zinc fingers"/>
    <property type="match status" value="4"/>
</dbReference>
<organism evidence="2 3">
    <name type="scientific">Popillia japonica</name>
    <name type="common">Japanese beetle</name>
    <dbReference type="NCBI Taxonomy" id="7064"/>
    <lineage>
        <taxon>Eukaryota</taxon>
        <taxon>Metazoa</taxon>
        <taxon>Ecdysozoa</taxon>
        <taxon>Arthropoda</taxon>
        <taxon>Hexapoda</taxon>
        <taxon>Insecta</taxon>
        <taxon>Pterygota</taxon>
        <taxon>Neoptera</taxon>
        <taxon>Endopterygota</taxon>
        <taxon>Coleoptera</taxon>
        <taxon>Polyphaga</taxon>
        <taxon>Scarabaeiformia</taxon>
        <taxon>Scarabaeidae</taxon>
        <taxon>Rutelinae</taxon>
        <taxon>Popillia</taxon>
    </lineage>
</organism>
<dbReference type="EMBL" id="JASPKY010000015">
    <property type="protein sequence ID" value="KAK9753135.1"/>
    <property type="molecule type" value="Genomic_DNA"/>
</dbReference>
<dbReference type="SMART" id="SM00355">
    <property type="entry name" value="ZnF_C2H2"/>
    <property type="match status" value="4"/>
</dbReference>
<dbReference type="AlphaFoldDB" id="A0AAW1N3S1"/>
<dbReference type="PANTHER" id="PTHR46786">
    <property type="entry name" value="ZINC FINGER MATRIN-TYPE PROTEIN 3"/>
    <property type="match status" value="1"/>
</dbReference>
<gene>
    <name evidence="2" type="ORF">QE152_g3637</name>
</gene>